<gene>
    <name evidence="3" type="ORF">THAOC_11391</name>
</gene>
<feature type="region of interest" description="Disordered" evidence="1">
    <location>
        <begin position="31"/>
        <end position="80"/>
    </location>
</feature>
<evidence type="ECO:0000313" key="3">
    <source>
        <dbReference type="EMBL" id="EJK67556.1"/>
    </source>
</evidence>
<sequence length="549" mass="60950">MNMTMRRLVWIAALLAASSASDTDARVLKGVSSARDGGDRSLKSRRNNKNGDNRRNKKGNFFSGNRQKKKGKKGEKGQETRLHLWGQERLISGTIVVDMMSDDTSVNCLSSSKLEKTTLTYLADNIGGGGNTASFEPVCVRVKRGARAQENVPDRGRTTRTNAVEMIVTYVDRSGRSRSLDGEWTEEQDYTSPDEERELRRVGGCKAIDRALCCSQAVINGAMGKHCKQKGCGSRNCGAGRRRDIFQRSLSDETENEDPRRLQRNSQSLANADYNDSVRRYTPFNPEATVAHLDTKSLIDVARCGASRLSIDKFQAELPTNIPTDIPTTSEPTGLPTFEPSVVSSCNTAIVMDEGSCEEDPIVIKPCRGDNSVKTTEVSVIEISERRNWFVSEVTVQGEGYLCEVSKDGFSILVTPRLILGSFAWIEYVSVHFMNSYLAMQFPTESPTSMEPTEAPTSMERLTYFTLNVEDVKPTFCSATTFVPTVYPTVAYFFTNFAPDIGEWAQFSLKMVMDATYKSSSVSNIKSDIEPDGEWTLSSEQVFHFVTLD</sequence>
<protein>
    <submittedName>
        <fullName evidence="3">Uncharacterized protein</fullName>
    </submittedName>
</protein>
<feature type="chain" id="PRO_5003837655" evidence="2">
    <location>
        <begin position="21"/>
        <end position="549"/>
    </location>
</feature>
<accession>K0T2P1</accession>
<dbReference type="AlphaFoldDB" id="K0T2P1"/>
<dbReference type="OrthoDB" id="57261at2759"/>
<dbReference type="Proteomes" id="UP000266841">
    <property type="component" value="Unassembled WGS sequence"/>
</dbReference>
<dbReference type="EMBL" id="AGNL01012934">
    <property type="protein sequence ID" value="EJK67556.1"/>
    <property type="molecule type" value="Genomic_DNA"/>
</dbReference>
<organism evidence="3 4">
    <name type="scientific">Thalassiosira oceanica</name>
    <name type="common">Marine diatom</name>
    <dbReference type="NCBI Taxonomy" id="159749"/>
    <lineage>
        <taxon>Eukaryota</taxon>
        <taxon>Sar</taxon>
        <taxon>Stramenopiles</taxon>
        <taxon>Ochrophyta</taxon>
        <taxon>Bacillariophyta</taxon>
        <taxon>Coscinodiscophyceae</taxon>
        <taxon>Thalassiosirophycidae</taxon>
        <taxon>Thalassiosirales</taxon>
        <taxon>Thalassiosiraceae</taxon>
        <taxon>Thalassiosira</taxon>
    </lineage>
</organism>
<evidence type="ECO:0000256" key="1">
    <source>
        <dbReference type="SAM" id="MobiDB-lite"/>
    </source>
</evidence>
<name>K0T2P1_THAOC</name>
<comment type="caution">
    <text evidence="3">The sequence shown here is derived from an EMBL/GenBank/DDBJ whole genome shotgun (WGS) entry which is preliminary data.</text>
</comment>
<keyword evidence="2" id="KW-0732">Signal</keyword>
<feature type="signal peptide" evidence="2">
    <location>
        <begin position="1"/>
        <end position="20"/>
    </location>
</feature>
<proteinExistence type="predicted"/>
<keyword evidence="4" id="KW-1185">Reference proteome</keyword>
<evidence type="ECO:0000256" key="2">
    <source>
        <dbReference type="SAM" id="SignalP"/>
    </source>
</evidence>
<feature type="region of interest" description="Disordered" evidence="1">
    <location>
        <begin position="248"/>
        <end position="274"/>
    </location>
</feature>
<reference evidence="3 4" key="1">
    <citation type="journal article" date="2012" name="Genome Biol.">
        <title>Genome and low-iron response of an oceanic diatom adapted to chronic iron limitation.</title>
        <authorList>
            <person name="Lommer M."/>
            <person name="Specht M."/>
            <person name="Roy A.S."/>
            <person name="Kraemer L."/>
            <person name="Andreson R."/>
            <person name="Gutowska M.A."/>
            <person name="Wolf J."/>
            <person name="Bergner S.V."/>
            <person name="Schilhabel M.B."/>
            <person name="Klostermeier U.C."/>
            <person name="Beiko R.G."/>
            <person name="Rosenstiel P."/>
            <person name="Hippler M."/>
            <person name="Laroche J."/>
        </authorList>
    </citation>
    <scope>NUCLEOTIDE SEQUENCE [LARGE SCALE GENOMIC DNA]</scope>
    <source>
        <strain evidence="3 4">CCMP1005</strain>
    </source>
</reference>
<evidence type="ECO:0000313" key="4">
    <source>
        <dbReference type="Proteomes" id="UP000266841"/>
    </source>
</evidence>